<sequence>MIPALRTGLGVAAMAVAFGLAASPGGALAQKSHGPGVTDREIKLGQTAPYSGPLSSFGTQGKAQAAYFKMINERGGVNGRRINLVSVDDGFSPPKAIEQARRLVEQDEVLLMFAPFGTPTNAAMQKYLNQKGVPAIFLASGATRWNDPKAAPWSMGFSPNVKSEGAIYARYILKNVPEPRIGILFQNDDFGKDFVAGIKQVLGDRAGKLIIKEVSYEPTDPTIDSQIVTLQGAGANVFMNVTGPKFAALAIRKAAEIGWKPLQFLSSSASSVAAVLVPAGVDNAVGALTSVYLKDANDPQWANDAGVKDYLEFMKRYYPEGDPKDCSNVYAVTVAAAFVEVLKSAGDNLTRENVMKQAASLKDVELPLLLPGIRLNTTATDFAPISQQQMVRFDGKSWVRFGEIISE</sequence>
<reference evidence="5 6" key="1">
    <citation type="submission" date="2020-08" db="EMBL/GenBank/DDBJ databases">
        <title>Genomic Encyclopedia of Type Strains, Phase IV (KMG-IV): sequencing the most valuable type-strain genomes for metagenomic binning, comparative biology and taxonomic classification.</title>
        <authorList>
            <person name="Goeker M."/>
        </authorList>
    </citation>
    <scope>NUCLEOTIDE SEQUENCE [LARGE SCALE GENOMIC DNA]</scope>
    <source>
        <strain evidence="5 6">DSM 29781</strain>
    </source>
</reference>
<evidence type="ECO:0000256" key="3">
    <source>
        <dbReference type="SAM" id="SignalP"/>
    </source>
</evidence>
<evidence type="ECO:0000313" key="6">
    <source>
        <dbReference type="Proteomes" id="UP000532440"/>
    </source>
</evidence>
<dbReference type="EMBL" id="JACHGB010000002">
    <property type="protein sequence ID" value="MBB5271246.1"/>
    <property type="molecule type" value="Genomic_DNA"/>
</dbReference>
<feature type="chain" id="PRO_5030953281" evidence="3">
    <location>
        <begin position="30"/>
        <end position="407"/>
    </location>
</feature>
<proteinExistence type="inferred from homology"/>
<dbReference type="Gene3D" id="3.40.50.2300">
    <property type="match status" value="2"/>
</dbReference>
<dbReference type="PANTHER" id="PTHR47235:SF1">
    <property type="entry name" value="BLR6548 PROTEIN"/>
    <property type="match status" value="1"/>
</dbReference>
<feature type="signal peptide" evidence="3">
    <location>
        <begin position="1"/>
        <end position="29"/>
    </location>
</feature>
<keyword evidence="6" id="KW-1185">Reference proteome</keyword>
<evidence type="ECO:0000256" key="2">
    <source>
        <dbReference type="ARBA" id="ARBA00022729"/>
    </source>
</evidence>
<protein>
    <submittedName>
        <fullName evidence="5">Branched-chain amino acid transport system substrate-binding protein</fullName>
    </submittedName>
</protein>
<dbReference type="CDD" id="cd06343">
    <property type="entry name" value="PBP1_ABC_ligand_binding-like"/>
    <property type="match status" value="1"/>
</dbReference>
<comment type="caution">
    <text evidence="5">The sequence shown here is derived from an EMBL/GenBank/DDBJ whole genome shotgun (WGS) entry which is preliminary data.</text>
</comment>
<dbReference type="SUPFAM" id="SSF53822">
    <property type="entry name" value="Periplasmic binding protein-like I"/>
    <property type="match status" value="1"/>
</dbReference>
<evidence type="ECO:0000256" key="1">
    <source>
        <dbReference type="ARBA" id="ARBA00010062"/>
    </source>
</evidence>
<name>A0A7W8HFV0_9BURK</name>
<dbReference type="InterPro" id="IPR028081">
    <property type="entry name" value="Leu-bd"/>
</dbReference>
<dbReference type="Pfam" id="PF13458">
    <property type="entry name" value="Peripla_BP_6"/>
    <property type="match status" value="1"/>
</dbReference>
<gene>
    <name evidence="5" type="ORF">HNQ70_001250</name>
</gene>
<accession>A0A7W8HFV0</accession>
<comment type="similarity">
    <text evidence="1">Belongs to the leucine-binding protein family.</text>
</comment>
<feature type="domain" description="Leucine-binding protein" evidence="4">
    <location>
        <begin position="41"/>
        <end position="393"/>
    </location>
</feature>
<organism evidence="5 6">
    <name type="scientific">Quisquiliibacterium transsilvanicum</name>
    <dbReference type="NCBI Taxonomy" id="1549638"/>
    <lineage>
        <taxon>Bacteria</taxon>
        <taxon>Pseudomonadati</taxon>
        <taxon>Pseudomonadota</taxon>
        <taxon>Betaproteobacteria</taxon>
        <taxon>Burkholderiales</taxon>
        <taxon>Burkholderiaceae</taxon>
        <taxon>Quisquiliibacterium</taxon>
    </lineage>
</organism>
<evidence type="ECO:0000259" key="4">
    <source>
        <dbReference type="Pfam" id="PF13458"/>
    </source>
</evidence>
<dbReference type="PANTHER" id="PTHR47235">
    <property type="entry name" value="BLR6548 PROTEIN"/>
    <property type="match status" value="1"/>
</dbReference>
<keyword evidence="2 3" id="KW-0732">Signal</keyword>
<dbReference type="AlphaFoldDB" id="A0A7W8HFV0"/>
<evidence type="ECO:0000313" key="5">
    <source>
        <dbReference type="EMBL" id="MBB5271246.1"/>
    </source>
</evidence>
<dbReference type="Proteomes" id="UP000532440">
    <property type="component" value="Unassembled WGS sequence"/>
</dbReference>
<dbReference type="InterPro" id="IPR028082">
    <property type="entry name" value="Peripla_BP_I"/>
</dbReference>
<dbReference type="RefSeq" id="WP_221302658.1">
    <property type="nucleotide sequence ID" value="NZ_BAABEW010000017.1"/>
</dbReference>